<dbReference type="Proteomes" id="UP000282433">
    <property type="component" value="Chromosome"/>
</dbReference>
<protein>
    <submittedName>
        <fullName evidence="2">NADP-dependent malic enzyme</fullName>
        <ecNumber evidence="2">1.1.1.40</ecNumber>
    </submittedName>
</protein>
<organism evidence="2 3">
    <name type="scientific">Klebsiella pneumoniae</name>
    <dbReference type="NCBI Taxonomy" id="573"/>
    <lineage>
        <taxon>Bacteria</taxon>
        <taxon>Pseudomonadati</taxon>
        <taxon>Pseudomonadota</taxon>
        <taxon>Gammaproteobacteria</taxon>
        <taxon>Enterobacterales</taxon>
        <taxon>Enterobacteriaceae</taxon>
        <taxon>Klebsiella/Raoultella group</taxon>
        <taxon>Klebsiella</taxon>
        <taxon>Klebsiella pneumoniae complex</taxon>
    </lineage>
</organism>
<dbReference type="GO" id="GO:0004473">
    <property type="term" value="F:malate dehydrogenase (decarboxylating) (NADP+) activity"/>
    <property type="evidence" value="ECO:0007669"/>
    <property type="project" value="UniProtKB-EC"/>
</dbReference>
<dbReference type="Pfam" id="PF01515">
    <property type="entry name" value="PTA_PTB"/>
    <property type="match status" value="1"/>
</dbReference>
<dbReference type="Gene3D" id="3.40.50.10950">
    <property type="match status" value="1"/>
</dbReference>
<gene>
    <name evidence="2" type="primary">maeB_2</name>
    <name evidence="2" type="ORF">NCTC13635_01841</name>
</gene>
<dbReference type="AlphaFoldDB" id="A0A447RMQ0"/>
<dbReference type="EC" id="1.1.1.40" evidence="2"/>
<dbReference type="InterPro" id="IPR042113">
    <property type="entry name" value="P_AcTrfase_dom1"/>
</dbReference>
<feature type="domain" description="Phosphate acetyl/butaryl transferase" evidence="1">
    <location>
        <begin position="2"/>
        <end position="48"/>
    </location>
</feature>
<reference evidence="2 3" key="1">
    <citation type="submission" date="2018-12" db="EMBL/GenBank/DDBJ databases">
        <authorList>
            <consortium name="Pathogen Informatics"/>
        </authorList>
    </citation>
    <scope>NUCLEOTIDE SEQUENCE [LARGE SCALE GENOMIC DNA]</scope>
    <source>
        <strain evidence="2 3">NCTC13635</strain>
    </source>
</reference>
<keyword evidence="2" id="KW-0560">Oxidoreductase</keyword>
<dbReference type="InterPro" id="IPR002505">
    <property type="entry name" value="PTA_PTB"/>
</dbReference>
<dbReference type="GO" id="GO:0016746">
    <property type="term" value="F:acyltransferase activity"/>
    <property type="evidence" value="ECO:0007669"/>
    <property type="project" value="InterPro"/>
</dbReference>
<sequence>MVLAEGEETRVLHATQELVSLGLAKPILVGRPSVIEMRIQKLGLQIKAGVDF</sequence>
<evidence type="ECO:0000313" key="2">
    <source>
        <dbReference type="EMBL" id="VEB01145.1"/>
    </source>
</evidence>
<evidence type="ECO:0000313" key="3">
    <source>
        <dbReference type="Proteomes" id="UP000282433"/>
    </source>
</evidence>
<name>A0A447RMQ0_KLEPN</name>
<dbReference type="EMBL" id="LR134162">
    <property type="protein sequence ID" value="VEB01145.1"/>
    <property type="molecule type" value="Genomic_DNA"/>
</dbReference>
<proteinExistence type="predicted"/>
<evidence type="ECO:0000259" key="1">
    <source>
        <dbReference type="Pfam" id="PF01515"/>
    </source>
</evidence>
<accession>A0A447RMQ0</accession>
<dbReference type="SUPFAM" id="SSF53659">
    <property type="entry name" value="Isocitrate/Isopropylmalate dehydrogenase-like"/>
    <property type="match status" value="1"/>
</dbReference>